<gene>
    <name evidence="2" type="ORF">FSB_LOCUS28046</name>
</gene>
<name>A0A2N9GLN4_FAGSY</name>
<sequence length="251" mass="28125">MDPSPTPFPGGSFGTVRNTNIPLKNVTEKPIIKPSSRIAQRQPKLTRTTQPTTDTATEPVPEAVEQSTPEKCKTQVEEKRVFALQNKLKKKEQTNLEAVNVVSPRTPVASPSLTRAKSPGTPYHSAKNCSKCRFDRLETSSYWLSQIKLAESVGKHFVSAAFFGLAFESKAEPIRSLRVELKRYLVRHGYLTEETEWREVSVSYGLLKDRSNTEGLDSGIEQPGTWETTGCELGQEQNKEHFVEETESQIN</sequence>
<reference evidence="2" key="1">
    <citation type="submission" date="2018-02" db="EMBL/GenBank/DDBJ databases">
        <authorList>
            <person name="Cohen D.B."/>
            <person name="Kent A.D."/>
        </authorList>
    </citation>
    <scope>NUCLEOTIDE SEQUENCE</scope>
</reference>
<dbReference type="PANTHER" id="PTHR34468">
    <property type="entry name" value="MICROTUBULE-ASSOCIATED FUTSCH-LIKE PROTEIN"/>
    <property type="match status" value="1"/>
</dbReference>
<organism evidence="2">
    <name type="scientific">Fagus sylvatica</name>
    <name type="common">Beechnut</name>
    <dbReference type="NCBI Taxonomy" id="28930"/>
    <lineage>
        <taxon>Eukaryota</taxon>
        <taxon>Viridiplantae</taxon>
        <taxon>Streptophyta</taxon>
        <taxon>Embryophyta</taxon>
        <taxon>Tracheophyta</taxon>
        <taxon>Spermatophyta</taxon>
        <taxon>Magnoliopsida</taxon>
        <taxon>eudicotyledons</taxon>
        <taxon>Gunneridae</taxon>
        <taxon>Pentapetalae</taxon>
        <taxon>rosids</taxon>
        <taxon>fabids</taxon>
        <taxon>Fagales</taxon>
        <taxon>Fagaceae</taxon>
        <taxon>Fagus</taxon>
    </lineage>
</organism>
<feature type="region of interest" description="Disordered" evidence="1">
    <location>
        <begin position="1"/>
        <end position="72"/>
    </location>
</feature>
<dbReference type="EMBL" id="OIVN01002054">
    <property type="protein sequence ID" value="SPD00164.1"/>
    <property type="molecule type" value="Genomic_DNA"/>
</dbReference>
<feature type="compositionally biased region" description="Low complexity" evidence="1">
    <location>
        <begin position="46"/>
        <end position="57"/>
    </location>
</feature>
<evidence type="ECO:0000256" key="1">
    <source>
        <dbReference type="SAM" id="MobiDB-lite"/>
    </source>
</evidence>
<dbReference type="AlphaFoldDB" id="A0A2N9GLN4"/>
<dbReference type="PANTHER" id="PTHR34468:SF3">
    <property type="entry name" value="OS03G0288900 PROTEIN"/>
    <property type="match status" value="1"/>
</dbReference>
<accession>A0A2N9GLN4</accession>
<protein>
    <submittedName>
        <fullName evidence="2">Uncharacterized protein</fullName>
    </submittedName>
</protein>
<evidence type="ECO:0000313" key="2">
    <source>
        <dbReference type="EMBL" id="SPD00164.1"/>
    </source>
</evidence>
<proteinExistence type="predicted"/>